<accession>A0AAV0AIA6</accession>
<evidence type="ECO:0000313" key="3">
    <source>
        <dbReference type="EMBL" id="CAH7667483.1"/>
    </source>
</evidence>
<feature type="compositionally biased region" description="Polar residues" evidence="1">
    <location>
        <begin position="263"/>
        <end position="285"/>
    </location>
</feature>
<keyword evidence="4" id="KW-1185">Reference proteome</keyword>
<gene>
    <name evidence="3" type="ORF">PPACK8108_LOCUS1884</name>
</gene>
<feature type="signal peptide" evidence="2">
    <location>
        <begin position="1"/>
        <end position="26"/>
    </location>
</feature>
<sequence length="608" mass="70134">MIVLRKYLILWLSPSLVLLPGKGVQGYFLMRSLGEEGEHLSLDSASRNSEDISNVRRNIHDDKRNNLVPTSCPLNMDYSDQMAKEHNNWEEEDISLIHEWDNPSSPPGSVFLFENPYEIQHGKSTSPRSANTNHKNLIDQPSNFQQAHNFYLEDPQKFVIIDEISFSGGTNQKETNPHLSSSKDQDLSSYTIQHMLDGDLHDGNHINSMSHSNEFRHPDPAFVSQINQNLEITRDEQVTENPALHIMQNDLHLSEMRNRVNENQDSEVLNPKPASSSHNPGFTNTEEYKDNENLTIGTSKKYEAINTKLEIESIDESAKERSDLVNILSNHFSILSKETAHISATKKQYGFMSAQQSTKTPEEEAIYKNFIDKKVLKFVKGNESKKGKKTKLGVERPFKKAETLAIGKRKRTKIVKYALGIQWNESESLKKTINQFAESFRKRRGLTVHDGLSRHIQTISFIGIAIMKIIAKNYAKNPVSENFGDDQSLINYSKRFWKYCFTNNREMGGGIRKFFKSIKECTSEEDIDKFLSTNFTKKDRNPGIIFAYIKDKLSTKTNWEQIYRFSWYFVFFRTIAYYPELFSKRGYIPGNYLKKFVEGGILYFLEKT</sequence>
<organism evidence="3 4">
    <name type="scientific">Phakopsora pachyrhizi</name>
    <name type="common">Asian soybean rust disease fungus</name>
    <dbReference type="NCBI Taxonomy" id="170000"/>
    <lineage>
        <taxon>Eukaryota</taxon>
        <taxon>Fungi</taxon>
        <taxon>Dikarya</taxon>
        <taxon>Basidiomycota</taxon>
        <taxon>Pucciniomycotina</taxon>
        <taxon>Pucciniomycetes</taxon>
        <taxon>Pucciniales</taxon>
        <taxon>Phakopsoraceae</taxon>
        <taxon>Phakopsora</taxon>
    </lineage>
</organism>
<comment type="caution">
    <text evidence="3">The sequence shown here is derived from an EMBL/GenBank/DDBJ whole genome shotgun (WGS) entry which is preliminary data.</text>
</comment>
<feature type="region of interest" description="Disordered" evidence="1">
    <location>
        <begin position="261"/>
        <end position="292"/>
    </location>
</feature>
<reference evidence="3" key="1">
    <citation type="submission" date="2022-06" db="EMBL/GenBank/DDBJ databases">
        <authorList>
            <consortium name="SYNGENTA / RWTH Aachen University"/>
        </authorList>
    </citation>
    <scope>NUCLEOTIDE SEQUENCE</scope>
</reference>
<evidence type="ECO:0000256" key="2">
    <source>
        <dbReference type="SAM" id="SignalP"/>
    </source>
</evidence>
<protein>
    <submittedName>
        <fullName evidence="3">Expressed protein</fullName>
    </submittedName>
</protein>
<feature type="chain" id="PRO_5043460159" evidence="2">
    <location>
        <begin position="27"/>
        <end position="608"/>
    </location>
</feature>
<dbReference type="EMBL" id="CALTRL010000319">
    <property type="protein sequence ID" value="CAH7667483.1"/>
    <property type="molecule type" value="Genomic_DNA"/>
</dbReference>
<dbReference type="Proteomes" id="UP001153365">
    <property type="component" value="Unassembled WGS sequence"/>
</dbReference>
<feature type="region of interest" description="Disordered" evidence="1">
    <location>
        <begin position="198"/>
        <end position="217"/>
    </location>
</feature>
<evidence type="ECO:0000256" key="1">
    <source>
        <dbReference type="SAM" id="MobiDB-lite"/>
    </source>
</evidence>
<keyword evidence="2" id="KW-0732">Signal</keyword>
<name>A0AAV0AIA6_PHAPC</name>
<dbReference type="AlphaFoldDB" id="A0AAV0AIA6"/>
<evidence type="ECO:0000313" key="4">
    <source>
        <dbReference type="Proteomes" id="UP001153365"/>
    </source>
</evidence>
<proteinExistence type="predicted"/>